<feature type="domain" description="Myb-like" evidence="3">
    <location>
        <begin position="352"/>
        <end position="394"/>
    </location>
</feature>
<evidence type="ECO:0000259" key="3">
    <source>
        <dbReference type="PROSITE" id="PS50090"/>
    </source>
</evidence>
<evidence type="ECO:0000313" key="6">
    <source>
        <dbReference type="Proteomes" id="UP001061958"/>
    </source>
</evidence>
<feature type="compositionally biased region" description="Basic and acidic residues" evidence="2">
    <location>
        <begin position="10"/>
        <end position="26"/>
    </location>
</feature>
<organism evidence="5 6">
    <name type="scientific">Galdieria partita</name>
    <dbReference type="NCBI Taxonomy" id="83374"/>
    <lineage>
        <taxon>Eukaryota</taxon>
        <taxon>Rhodophyta</taxon>
        <taxon>Bangiophyceae</taxon>
        <taxon>Galdieriales</taxon>
        <taxon>Galdieriaceae</taxon>
        <taxon>Galdieria</taxon>
    </lineage>
</organism>
<keyword evidence="6" id="KW-1185">Reference proteome</keyword>
<reference evidence="5" key="2">
    <citation type="submission" date="2022-01" db="EMBL/GenBank/DDBJ databases">
        <authorList>
            <person name="Hirooka S."/>
            <person name="Miyagishima S.Y."/>
        </authorList>
    </citation>
    <scope>NUCLEOTIDE SEQUENCE</scope>
    <source>
        <strain evidence="5">NBRC 102759</strain>
    </source>
</reference>
<evidence type="ECO:0000313" key="5">
    <source>
        <dbReference type="EMBL" id="GJQ08666.1"/>
    </source>
</evidence>
<sequence>MESSIEEAASEQRDSRSFPKASREFSKVQQTLQSVPPRKDKVSLVEPVTQTATVSTVVTTINPTVARLPVEEELASTVSGSTLQTTVVTTVGNTSVASSAAGTAAVSIAATGQEREPVDGCSIPSSSAVQDALLQSVEKPVSSTQSTASPPAKVLLPRETKYARDKDDIERENQQLREVVEDIQRKREKFLLLTDKMEREVKRQLQLINKYRSLLISTFENRPIYIFQQIVERMKMYTPASTSTCAEKLSNLSGFEERSQRMPSVSHNLKSTASAKASVKASNFRATAASSSAVNMRYPEKEWRELDSSPAAYLERPLAGNVQSQEKTDRKDKGNEDNWHTLGGGKGRSNLWTPKEDALFMKAFKQYGTKWKQIQKVLPNKSRRQIQSHGAYLLRLGKLNKELIRSGNKQLNSWHDEQEYNDDSKQFINTYESDDV</sequence>
<dbReference type="InterPro" id="IPR017930">
    <property type="entry name" value="Myb_dom"/>
</dbReference>
<dbReference type="EMBL" id="BQMJ01000003">
    <property type="protein sequence ID" value="GJQ08666.1"/>
    <property type="molecule type" value="Genomic_DNA"/>
</dbReference>
<evidence type="ECO:0000259" key="4">
    <source>
        <dbReference type="PROSITE" id="PS51294"/>
    </source>
</evidence>
<dbReference type="InterPro" id="IPR009057">
    <property type="entry name" value="Homeodomain-like_sf"/>
</dbReference>
<feature type="domain" description="HTH myb-type" evidence="4">
    <location>
        <begin position="352"/>
        <end position="398"/>
    </location>
</feature>
<dbReference type="InterPro" id="IPR001005">
    <property type="entry name" value="SANT/Myb"/>
</dbReference>
<reference evidence="5" key="1">
    <citation type="journal article" date="2022" name="Proc. Natl. Acad. Sci. U.S.A.">
        <title>Life cycle and functional genomics of the unicellular red alga Galdieria for elucidating algal and plant evolution and industrial use.</title>
        <authorList>
            <person name="Hirooka S."/>
            <person name="Itabashi T."/>
            <person name="Ichinose T.M."/>
            <person name="Onuma R."/>
            <person name="Fujiwara T."/>
            <person name="Yamashita S."/>
            <person name="Jong L.W."/>
            <person name="Tomita R."/>
            <person name="Iwane A.H."/>
            <person name="Miyagishima S.Y."/>
        </authorList>
    </citation>
    <scope>NUCLEOTIDE SEQUENCE</scope>
    <source>
        <strain evidence="5">NBRC 102759</strain>
    </source>
</reference>
<dbReference type="Proteomes" id="UP001061958">
    <property type="component" value="Unassembled WGS sequence"/>
</dbReference>
<name>A0A9C7UMW0_9RHOD</name>
<accession>A0A9C7UMW0</accession>
<dbReference type="SUPFAM" id="SSF46689">
    <property type="entry name" value="Homeodomain-like"/>
    <property type="match status" value="1"/>
</dbReference>
<gene>
    <name evidence="5" type="ORF">GpartN1_g457.t1</name>
</gene>
<feature type="compositionally biased region" description="Basic and acidic residues" evidence="2">
    <location>
        <begin position="326"/>
        <end position="339"/>
    </location>
</feature>
<dbReference type="Gene3D" id="1.10.10.60">
    <property type="entry name" value="Homeodomain-like"/>
    <property type="match status" value="1"/>
</dbReference>
<proteinExistence type="predicted"/>
<dbReference type="Pfam" id="PF00249">
    <property type="entry name" value="Myb_DNA-binding"/>
    <property type="match status" value="1"/>
</dbReference>
<evidence type="ECO:0000256" key="1">
    <source>
        <dbReference type="SAM" id="Coils"/>
    </source>
</evidence>
<dbReference type="PROSITE" id="PS50090">
    <property type="entry name" value="MYB_LIKE"/>
    <property type="match status" value="1"/>
</dbReference>
<feature type="coiled-coil region" evidence="1">
    <location>
        <begin position="159"/>
        <end position="189"/>
    </location>
</feature>
<feature type="region of interest" description="Disordered" evidence="2">
    <location>
        <begin position="1"/>
        <end position="44"/>
    </location>
</feature>
<dbReference type="AlphaFoldDB" id="A0A9C7UMW0"/>
<feature type="region of interest" description="Disordered" evidence="2">
    <location>
        <begin position="314"/>
        <end position="350"/>
    </location>
</feature>
<dbReference type="PROSITE" id="PS51294">
    <property type="entry name" value="HTH_MYB"/>
    <property type="match status" value="1"/>
</dbReference>
<dbReference type="OrthoDB" id="21357at2759"/>
<protein>
    <submittedName>
        <fullName evidence="5">Uncharacterized protein</fullName>
    </submittedName>
</protein>
<comment type="caution">
    <text evidence="5">The sequence shown here is derived from an EMBL/GenBank/DDBJ whole genome shotgun (WGS) entry which is preliminary data.</text>
</comment>
<dbReference type="CDD" id="cd00167">
    <property type="entry name" value="SANT"/>
    <property type="match status" value="1"/>
</dbReference>
<keyword evidence="1" id="KW-0175">Coiled coil</keyword>
<evidence type="ECO:0000256" key="2">
    <source>
        <dbReference type="SAM" id="MobiDB-lite"/>
    </source>
</evidence>
<dbReference type="SMART" id="SM00717">
    <property type="entry name" value="SANT"/>
    <property type="match status" value="1"/>
</dbReference>